<feature type="region of interest" description="Disordered" evidence="3">
    <location>
        <begin position="1"/>
        <end position="20"/>
    </location>
</feature>
<evidence type="ECO:0000256" key="2">
    <source>
        <dbReference type="ARBA" id="ARBA00022679"/>
    </source>
</evidence>
<sequence length="320" mass="36713">TKSPHLDPQTGAPIEGKVTRQDTDANEVQCRLWRGYYVVDFTGIEDRLEKLHCPSEFQPRQDDVLIWAYLKCGTHWLHEICHFLLSRQCHQRPVNKEKLMLEFVELPVLNAQPSPRLLNCHLPWPLLPKQILQSNGVKIICPIRNPKDVAVSLYHHYTRIADYKYSGKFQAFLKGLFVPGTLDGGSYFEHNEMLLASLASGELPADRVILVEYEQLKANPAEVIRKLDRFLMPEGASELTEELLTGICDAVGFDRMRRDRGSDMGHLFAQGEGRGTGFYRRGEVGDWRGYFDEADSLLIDELVAKHLGRFDQMYKPTYHI</sequence>
<evidence type="ECO:0000313" key="5">
    <source>
        <dbReference type="EMBL" id="PAA67722.1"/>
    </source>
</evidence>
<reference evidence="5 6" key="1">
    <citation type="submission" date="2017-06" db="EMBL/GenBank/DDBJ databases">
        <title>A platform for efficient transgenesis in Macrostomum lignano, a flatworm model organism for stem cell research.</title>
        <authorList>
            <person name="Berezikov E."/>
        </authorList>
    </citation>
    <scope>NUCLEOTIDE SEQUENCE [LARGE SCALE GENOMIC DNA]</scope>
    <source>
        <strain evidence="5">DV1</strain>
        <tissue evidence="5">Whole organism</tissue>
    </source>
</reference>
<comment type="similarity">
    <text evidence="1">Belongs to the sulfotransferase 1 family.</text>
</comment>
<dbReference type="GO" id="GO:0008146">
    <property type="term" value="F:sulfotransferase activity"/>
    <property type="evidence" value="ECO:0007669"/>
    <property type="project" value="InterPro"/>
</dbReference>
<evidence type="ECO:0000256" key="1">
    <source>
        <dbReference type="ARBA" id="ARBA00005771"/>
    </source>
</evidence>
<feature type="domain" description="Sulfotransferase" evidence="4">
    <location>
        <begin position="61"/>
        <end position="310"/>
    </location>
</feature>
<dbReference type="SUPFAM" id="SSF52540">
    <property type="entry name" value="P-loop containing nucleoside triphosphate hydrolases"/>
    <property type="match status" value="1"/>
</dbReference>
<dbReference type="Proteomes" id="UP000215902">
    <property type="component" value="Unassembled WGS sequence"/>
</dbReference>
<feature type="non-terminal residue" evidence="5">
    <location>
        <position position="1"/>
    </location>
</feature>
<gene>
    <name evidence="5" type="ORF">BOX15_Mlig001944g3</name>
</gene>
<comment type="caution">
    <text evidence="5">The sequence shown here is derived from an EMBL/GenBank/DDBJ whole genome shotgun (WGS) entry which is preliminary data.</text>
</comment>
<evidence type="ECO:0000313" key="6">
    <source>
        <dbReference type="Proteomes" id="UP000215902"/>
    </source>
</evidence>
<proteinExistence type="inferred from homology"/>
<evidence type="ECO:0000259" key="4">
    <source>
        <dbReference type="Pfam" id="PF00685"/>
    </source>
</evidence>
<dbReference type="Pfam" id="PF00685">
    <property type="entry name" value="Sulfotransfer_1"/>
    <property type="match status" value="1"/>
</dbReference>
<dbReference type="OrthoDB" id="205623at2759"/>
<name>A0A267F3V1_9PLAT</name>
<dbReference type="PANTHER" id="PTHR11783">
    <property type="entry name" value="SULFOTRANSFERASE SULT"/>
    <property type="match status" value="1"/>
</dbReference>
<dbReference type="AlphaFoldDB" id="A0A267F3V1"/>
<organism evidence="5 6">
    <name type="scientific">Macrostomum lignano</name>
    <dbReference type="NCBI Taxonomy" id="282301"/>
    <lineage>
        <taxon>Eukaryota</taxon>
        <taxon>Metazoa</taxon>
        <taxon>Spiralia</taxon>
        <taxon>Lophotrochozoa</taxon>
        <taxon>Platyhelminthes</taxon>
        <taxon>Rhabditophora</taxon>
        <taxon>Macrostomorpha</taxon>
        <taxon>Macrostomida</taxon>
        <taxon>Macrostomidae</taxon>
        <taxon>Macrostomum</taxon>
    </lineage>
</organism>
<dbReference type="InterPro" id="IPR027417">
    <property type="entry name" value="P-loop_NTPase"/>
</dbReference>
<evidence type="ECO:0000256" key="3">
    <source>
        <dbReference type="SAM" id="MobiDB-lite"/>
    </source>
</evidence>
<keyword evidence="2" id="KW-0808">Transferase</keyword>
<dbReference type="Gene3D" id="3.40.50.300">
    <property type="entry name" value="P-loop containing nucleotide triphosphate hydrolases"/>
    <property type="match status" value="1"/>
</dbReference>
<protein>
    <recommendedName>
        <fullName evidence="4">Sulfotransferase domain-containing protein</fullName>
    </recommendedName>
</protein>
<accession>A0A267F3V1</accession>
<dbReference type="STRING" id="282301.A0A267F3V1"/>
<dbReference type="EMBL" id="NIVC01001459">
    <property type="protein sequence ID" value="PAA67722.1"/>
    <property type="molecule type" value="Genomic_DNA"/>
</dbReference>
<keyword evidence="6" id="KW-1185">Reference proteome</keyword>
<dbReference type="InterPro" id="IPR000863">
    <property type="entry name" value="Sulfotransferase_dom"/>
</dbReference>